<keyword evidence="4" id="KW-0297">G-protein coupled receptor</keyword>
<feature type="transmembrane region" description="Helical" evidence="8">
    <location>
        <begin position="139"/>
        <end position="160"/>
    </location>
</feature>
<comment type="subcellular location">
    <subcellularLocation>
        <location evidence="1">Membrane</location>
        <topology evidence="1">Multi-pass membrane protein</topology>
    </subcellularLocation>
</comment>
<sequence>MELNSTITNDKQALSVFLRIIAVLTIGSVTLVGLIANVIVVLAIAGDRKMRKSSMNLLLFNLAVADFLALVTYTVIWFPSAFYGTPAWMLPVSFCPIDKYLNVTTLAVSQFTYIAICVERYIAIVHPMQAKSLISGKRILCALTFIWIFALFLQLIYYIGWTYPQYISKNVADIKHNTDHCVDPIFYEYGFLIWVWIDFDLFVVYILPGLLSVILYQRICATLSTRAKLLQESPKKKRDYDADRLHSFFYICYTPWTVYMMWGATVNTNFKLPFKVWMTVALIMQICNTANPFVYTLYSVTLEGGSKICSHVVQSHKYKICLFKQEDLPIMKSIFRVPC</sequence>
<evidence type="ECO:0000256" key="1">
    <source>
        <dbReference type="ARBA" id="ARBA00004141"/>
    </source>
</evidence>
<dbReference type="Proteomes" id="UP000887574">
    <property type="component" value="Unplaced"/>
</dbReference>
<feature type="transmembrane region" description="Helical" evidence="8">
    <location>
        <begin position="276"/>
        <end position="298"/>
    </location>
</feature>
<dbReference type="Gene3D" id="1.20.1070.10">
    <property type="entry name" value="Rhodopsin 7-helix transmembrane proteins"/>
    <property type="match status" value="1"/>
</dbReference>
<dbReference type="SUPFAM" id="SSF81321">
    <property type="entry name" value="Family A G protein-coupled receptor-like"/>
    <property type="match status" value="1"/>
</dbReference>
<feature type="transmembrane region" description="Helical" evidence="8">
    <location>
        <begin position="57"/>
        <end position="80"/>
    </location>
</feature>
<evidence type="ECO:0000256" key="8">
    <source>
        <dbReference type="SAM" id="Phobius"/>
    </source>
</evidence>
<keyword evidence="10" id="KW-1185">Reference proteome</keyword>
<dbReference type="PANTHER" id="PTHR24243:SF224">
    <property type="entry name" value="G-PROTEIN COUPLED RECEPTOR 19-RELATED"/>
    <property type="match status" value="1"/>
</dbReference>
<proteinExistence type="predicted"/>
<dbReference type="PROSITE" id="PS50262">
    <property type="entry name" value="G_PROTEIN_RECEP_F1_2"/>
    <property type="match status" value="1"/>
</dbReference>
<protein>
    <submittedName>
        <fullName evidence="11">G-protein coupled receptors family 1 profile domain-containing protein</fullName>
    </submittedName>
</protein>
<evidence type="ECO:0000313" key="11">
    <source>
        <dbReference type="WBParaSite" id="jg12312"/>
    </source>
</evidence>
<name>A0A915CSZ9_9BILA</name>
<evidence type="ECO:0000259" key="9">
    <source>
        <dbReference type="PROSITE" id="PS50262"/>
    </source>
</evidence>
<evidence type="ECO:0000256" key="2">
    <source>
        <dbReference type="ARBA" id="ARBA00022692"/>
    </source>
</evidence>
<accession>A0A915CSZ9</accession>
<evidence type="ECO:0000256" key="6">
    <source>
        <dbReference type="ARBA" id="ARBA00023170"/>
    </source>
</evidence>
<keyword evidence="6" id="KW-0675">Receptor</keyword>
<evidence type="ECO:0000256" key="7">
    <source>
        <dbReference type="ARBA" id="ARBA00023224"/>
    </source>
</evidence>
<feature type="transmembrane region" description="Helical" evidence="8">
    <location>
        <begin position="100"/>
        <end position="118"/>
    </location>
</feature>
<dbReference type="PRINTS" id="PR00237">
    <property type="entry name" value="GPCRRHODOPSN"/>
</dbReference>
<feature type="domain" description="G-protein coupled receptors family 1 profile" evidence="9">
    <location>
        <begin position="36"/>
        <end position="295"/>
    </location>
</feature>
<organism evidence="10 11">
    <name type="scientific">Ditylenchus dipsaci</name>
    <dbReference type="NCBI Taxonomy" id="166011"/>
    <lineage>
        <taxon>Eukaryota</taxon>
        <taxon>Metazoa</taxon>
        <taxon>Ecdysozoa</taxon>
        <taxon>Nematoda</taxon>
        <taxon>Chromadorea</taxon>
        <taxon>Rhabditida</taxon>
        <taxon>Tylenchina</taxon>
        <taxon>Tylenchomorpha</taxon>
        <taxon>Sphaerularioidea</taxon>
        <taxon>Anguinidae</taxon>
        <taxon>Anguininae</taxon>
        <taxon>Ditylenchus</taxon>
    </lineage>
</organism>
<evidence type="ECO:0000256" key="4">
    <source>
        <dbReference type="ARBA" id="ARBA00023040"/>
    </source>
</evidence>
<dbReference type="AlphaFoldDB" id="A0A915CSZ9"/>
<dbReference type="PANTHER" id="PTHR24243">
    <property type="entry name" value="G-PROTEIN COUPLED RECEPTOR"/>
    <property type="match status" value="1"/>
</dbReference>
<reference evidence="11" key="1">
    <citation type="submission" date="2022-11" db="UniProtKB">
        <authorList>
            <consortium name="WormBaseParasite"/>
        </authorList>
    </citation>
    <scope>IDENTIFICATION</scope>
</reference>
<dbReference type="Pfam" id="PF00001">
    <property type="entry name" value="7tm_1"/>
    <property type="match status" value="1"/>
</dbReference>
<evidence type="ECO:0000313" key="10">
    <source>
        <dbReference type="Proteomes" id="UP000887574"/>
    </source>
</evidence>
<keyword evidence="2 8" id="KW-0812">Transmembrane</keyword>
<keyword evidence="3 8" id="KW-1133">Transmembrane helix</keyword>
<dbReference type="WBParaSite" id="jg12312">
    <property type="protein sequence ID" value="jg12312"/>
    <property type="gene ID" value="jg12312"/>
</dbReference>
<evidence type="ECO:0000256" key="3">
    <source>
        <dbReference type="ARBA" id="ARBA00022989"/>
    </source>
</evidence>
<feature type="transmembrane region" description="Helical" evidence="8">
    <location>
        <begin position="193"/>
        <end position="216"/>
    </location>
</feature>
<feature type="transmembrane region" description="Helical" evidence="8">
    <location>
        <begin position="20"/>
        <end position="45"/>
    </location>
</feature>
<dbReference type="GO" id="GO:0004930">
    <property type="term" value="F:G protein-coupled receptor activity"/>
    <property type="evidence" value="ECO:0007669"/>
    <property type="project" value="UniProtKB-KW"/>
</dbReference>
<dbReference type="GO" id="GO:0005886">
    <property type="term" value="C:plasma membrane"/>
    <property type="evidence" value="ECO:0007669"/>
    <property type="project" value="TreeGrafter"/>
</dbReference>
<dbReference type="InterPro" id="IPR000276">
    <property type="entry name" value="GPCR_Rhodpsn"/>
</dbReference>
<evidence type="ECO:0000256" key="5">
    <source>
        <dbReference type="ARBA" id="ARBA00023136"/>
    </source>
</evidence>
<keyword evidence="5 8" id="KW-0472">Membrane</keyword>
<dbReference type="InterPro" id="IPR017452">
    <property type="entry name" value="GPCR_Rhodpsn_7TM"/>
</dbReference>
<feature type="transmembrane region" description="Helical" evidence="8">
    <location>
        <begin position="245"/>
        <end position="264"/>
    </location>
</feature>
<keyword evidence="7" id="KW-0807">Transducer</keyword>
<dbReference type="CDD" id="cd00637">
    <property type="entry name" value="7tm_classA_rhodopsin-like"/>
    <property type="match status" value="1"/>
</dbReference>